<organism evidence="1 2">
    <name type="scientific">Streptomyces longisporoflavus</name>
    <dbReference type="NCBI Taxonomy" id="28044"/>
    <lineage>
        <taxon>Bacteria</taxon>
        <taxon>Bacillati</taxon>
        <taxon>Actinomycetota</taxon>
        <taxon>Actinomycetes</taxon>
        <taxon>Kitasatosporales</taxon>
        <taxon>Streptomycetaceae</taxon>
        <taxon>Streptomyces</taxon>
    </lineage>
</organism>
<accession>A0ABW7QIK1</accession>
<dbReference type="Proteomes" id="UP001610818">
    <property type="component" value="Unassembled WGS sequence"/>
</dbReference>
<evidence type="ECO:0000313" key="2">
    <source>
        <dbReference type="Proteomes" id="UP001610818"/>
    </source>
</evidence>
<dbReference type="EMBL" id="JBIRGQ010000001">
    <property type="protein sequence ID" value="MFH8544793.1"/>
    <property type="molecule type" value="Genomic_DNA"/>
</dbReference>
<reference evidence="1 2" key="1">
    <citation type="submission" date="2024-10" db="EMBL/GenBank/DDBJ databases">
        <title>The Natural Products Discovery Center: Release of the First 8490 Sequenced Strains for Exploring Actinobacteria Biosynthetic Diversity.</title>
        <authorList>
            <person name="Kalkreuter E."/>
            <person name="Kautsar S.A."/>
            <person name="Yang D."/>
            <person name="Bader C.D."/>
            <person name="Teijaro C.N."/>
            <person name="Fluegel L."/>
            <person name="Davis C.M."/>
            <person name="Simpson J.R."/>
            <person name="Lauterbach L."/>
            <person name="Steele A.D."/>
            <person name="Gui C."/>
            <person name="Meng S."/>
            <person name="Li G."/>
            <person name="Viehrig K."/>
            <person name="Ye F."/>
            <person name="Su P."/>
            <person name="Kiefer A.F."/>
            <person name="Nichols A."/>
            <person name="Cepeda A.J."/>
            <person name="Yan W."/>
            <person name="Fan B."/>
            <person name="Jiang Y."/>
            <person name="Adhikari A."/>
            <person name="Zheng C.-J."/>
            <person name="Schuster L."/>
            <person name="Cowan T.M."/>
            <person name="Smanski M.J."/>
            <person name="Chevrette M.G."/>
            <person name="De Carvalho L.P.S."/>
            <person name="Shen B."/>
        </authorList>
    </citation>
    <scope>NUCLEOTIDE SEQUENCE [LARGE SCALE GENOMIC DNA]</scope>
    <source>
        <strain evidence="1 2">NPDC017990</strain>
    </source>
</reference>
<dbReference type="RefSeq" id="WP_397709270.1">
    <property type="nucleotide sequence ID" value="NZ_JBIRGN010000001.1"/>
</dbReference>
<sequence>MANDTFLQLLGEITVESSVVEYSAAYYVSWARHRSDKEVAEILVRPGGSRTELRKYMKERQKTGDEGTSYYARLVEMERRMSAALLERHRLVHAVEVLRMAPGLPDPESVLWHPKTNINLRVTEDDLRRIISELRHVSGLFIRGRINAAPLRGAGDA</sequence>
<gene>
    <name evidence="1" type="ORF">ACH4F9_07270</name>
</gene>
<protein>
    <submittedName>
        <fullName evidence="1">Uncharacterized protein</fullName>
    </submittedName>
</protein>
<comment type="caution">
    <text evidence="1">The sequence shown here is derived from an EMBL/GenBank/DDBJ whole genome shotgun (WGS) entry which is preliminary data.</text>
</comment>
<proteinExistence type="predicted"/>
<name>A0ABW7QIK1_9ACTN</name>
<evidence type="ECO:0000313" key="1">
    <source>
        <dbReference type="EMBL" id="MFH8544793.1"/>
    </source>
</evidence>
<keyword evidence="2" id="KW-1185">Reference proteome</keyword>